<proteinExistence type="predicted"/>
<organism evidence="1 2">
    <name type="scientific">Paraburkholderia podalyriae</name>
    <dbReference type="NCBI Taxonomy" id="1938811"/>
    <lineage>
        <taxon>Bacteria</taxon>
        <taxon>Pseudomonadati</taxon>
        <taxon>Pseudomonadota</taxon>
        <taxon>Betaproteobacteria</taxon>
        <taxon>Burkholderiales</taxon>
        <taxon>Burkholderiaceae</taxon>
        <taxon>Paraburkholderia</taxon>
    </lineage>
</organism>
<keyword evidence="2" id="KW-1185">Reference proteome</keyword>
<sequence length="71" mass="8206">MSKQPAIPAINVLLAYAALQDSDQEFFNRMLNEFTFASWSHKREFIEQWRRELACADATLIVPIHDCPPGR</sequence>
<name>A0ABR7Q237_9BURK</name>
<evidence type="ECO:0000313" key="2">
    <source>
        <dbReference type="Proteomes" id="UP000736373"/>
    </source>
</evidence>
<accession>A0ABR7Q237</accession>
<dbReference type="RefSeq" id="WP_187639462.1">
    <property type="nucleotide sequence ID" value="NZ_VZQQ01000122.1"/>
</dbReference>
<reference evidence="1 2" key="1">
    <citation type="submission" date="2019-09" db="EMBL/GenBank/DDBJ databases">
        <title>Paraburkholderia podalyriae sp. nov., A South African Podalyria-associated rhizobium.</title>
        <authorList>
            <person name="Mavima L."/>
            <person name="Beukes C.W."/>
            <person name="Palmer M."/>
            <person name="De Meyer S.E."/>
            <person name="James E.K."/>
            <person name="Maluk M."/>
            <person name="Avontuur J.R."/>
            <person name="Chan W.Y."/>
            <person name="Venter S.N."/>
            <person name="Steenkamp E.T."/>
        </authorList>
    </citation>
    <scope>NUCLEOTIDE SEQUENCE [LARGE SCALE GENOMIC DNA]</scope>
    <source>
        <strain evidence="1 2">WC7.3b</strain>
    </source>
</reference>
<evidence type="ECO:0000313" key="1">
    <source>
        <dbReference type="EMBL" id="MBC8752621.1"/>
    </source>
</evidence>
<protein>
    <submittedName>
        <fullName evidence="1">Uncharacterized protein</fullName>
    </submittedName>
</protein>
<dbReference type="Proteomes" id="UP000736373">
    <property type="component" value="Unassembled WGS sequence"/>
</dbReference>
<gene>
    <name evidence="1" type="ORF">F6X42_41475</name>
</gene>
<comment type="caution">
    <text evidence="1">The sequence shown here is derived from an EMBL/GenBank/DDBJ whole genome shotgun (WGS) entry which is preliminary data.</text>
</comment>
<dbReference type="EMBL" id="VZQQ01000122">
    <property type="protein sequence ID" value="MBC8752621.1"/>
    <property type="molecule type" value="Genomic_DNA"/>
</dbReference>